<feature type="non-terminal residue" evidence="1">
    <location>
        <position position="204"/>
    </location>
</feature>
<evidence type="ECO:0000313" key="1">
    <source>
        <dbReference type="EMBL" id="CAG8649595.1"/>
    </source>
</evidence>
<protein>
    <submittedName>
        <fullName evidence="1">4630_t:CDS:1</fullName>
    </submittedName>
</protein>
<keyword evidence="2" id="KW-1185">Reference proteome</keyword>
<comment type="caution">
    <text evidence="1">The sequence shown here is derived from an EMBL/GenBank/DDBJ whole genome shotgun (WGS) entry which is preliminary data.</text>
</comment>
<dbReference type="AlphaFoldDB" id="A0A9N9DQU4"/>
<name>A0A9N9DQU4_9GLOM</name>
<sequence>STSTTVAGNENDKFERHGMKLGPATALVDFAKECKDKKLKAFSFSLQIHELKDSNKHFEHCVENILFRMKHYGSLVLDSWNLCVMNTFRPNFIRNYTLQMIQVDYAIEKTKVQRSILEGFAQNIKQLESSYETNKRKRKSVDDDFDYLYGIALEKRTEEYQTLRNGVKKVLSAIVGLIKDRACEDESPENKRVKIEGYRSKNKP</sequence>
<accession>A0A9N9DQU4</accession>
<dbReference type="EMBL" id="CAJVPQ010004343">
    <property type="protein sequence ID" value="CAG8649595.1"/>
    <property type="molecule type" value="Genomic_DNA"/>
</dbReference>
<evidence type="ECO:0000313" key="2">
    <source>
        <dbReference type="Proteomes" id="UP000789570"/>
    </source>
</evidence>
<reference evidence="1" key="1">
    <citation type="submission" date="2021-06" db="EMBL/GenBank/DDBJ databases">
        <authorList>
            <person name="Kallberg Y."/>
            <person name="Tangrot J."/>
            <person name="Rosling A."/>
        </authorList>
    </citation>
    <scope>NUCLEOTIDE SEQUENCE</scope>
    <source>
        <strain evidence="1">UK204</strain>
    </source>
</reference>
<gene>
    <name evidence="1" type="ORF">FCALED_LOCUS10995</name>
</gene>
<organism evidence="1 2">
    <name type="scientific">Funneliformis caledonium</name>
    <dbReference type="NCBI Taxonomy" id="1117310"/>
    <lineage>
        <taxon>Eukaryota</taxon>
        <taxon>Fungi</taxon>
        <taxon>Fungi incertae sedis</taxon>
        <taxon>Mucoromycota</taxon>
        <taxon>Glomeromycotina</taxon>
        <taxon>Glomeromycetes</taxon>
        <taxon>Glomerales</taxon>
        <taxon>Glomeraceae</taxon>
        <taxon>Funneliformis</taxon>
    </lineage>
</organism>
<proteinExistence type="predicted"/>
<dbReference type="Proteomes" id="UP000789570">
    <property type="component" value="Unassembled WGS sequence"/>
</dbReference>
<dbReference type="OrthoDB" id="2341968at2759"/>